<dbReference type="Pfam" id="PF04221">
    <property type="entry name" value="RelB"/>
    <property type="match status" value="1"/>
</dbReference>
<proteinExistence type="inferred from homology"/>
<evidence type="ECO:0008006" key="5">
    <source>
        <dbReference type="Google" id="ProtNLM"/>
    </source>
</evidence>
<dbReference type="NCBIfam" id="TIGR02384">
    <property type="entry name" value="RelB_DinJ"/>
    <property type="match status" value="1"/>
</dbReference>
<organism evidence="3 4">
    <name type="scientific">Claveliimonas bilis</name>
    <dbReference type="NCBI Taxonomy" id="3028070"/>
    <lineage>
        <taxon>Bacteria</taxon>
        <taxon>Bacillati</taxon>
        <taxon>Bacillota</taxon>
        <taxon>Clostridia</taxon>
        <taxon>Lachnospirales</taxon>
        <taxon>Lachnospiraceae</taxon>
        <taxon>Claveliimonas</taxon>
    </lineage>
</organism>
<keyword evidence="4" id="KW-1185">Reference proteome</keyword>
<comment type="similarity">
    <text evidence="1">Belongs to the RelB/DinJ antitoxin family.</text>
</comment>
<dbReference type="Proteomes" id="UP001305815">
    <property type="component" value="Chromosome"/>
</dbReference>
<evidence type="ECO:0000256" key="2">
    <source>
        <dbReference type="ARBA" id="ARBA00022649"/>
    </source>
</evidence>
<sequence>MSSTIQVRVDDELKNKADELFKKLGTDTTSAIRMFLTQSVMNNGFPFEIKLNQSSVNLYAPLSENELMQKLEYSMRQANRGEYRSADSLIAEMKGKYGL</sequence>
<protein>
    <recommendedName>
        <fullName evidence="5">Type II toxin-antitoxin system RelB/DinJ family antitoxin</fullName>
    </recommendedName>
</protein>
<reference evidence="4" key="1">
    <citation type="journal article" date="2023" name="Int. J. Syst. Evol. Microbiol.">
        <title>Claveliimonas bilis gen. nov., sp. nov., deoxycholic acid-producing bacteria isolated from human faeces, and reclassification of Sellimonas monacensis Zenner et al. 2021 as Claveliimonas monacensis comb. nov.</title>
        <authorList>
            <person name="Hisatomi A."/>
            <person name="Kastawa N.W.E.P.G."/>
            <person name="Song I."/>
            <person name="Ohkuma M."/>
            <person name="Fukiya S."/>
            <person name="Sakamoto M."/>
        </authorList>
    </citation>
    <scope>NUCLEOTIDE SEQUENCE [LARGE SCALE GENOMIC DNA]</scope>
    <source>
        <strain evidence="4">12BBH14</strain>
    </source>
</reference>
<accession>A0ABM8I545</accession>
<keyword evidence="2" id="KW-1277">Toxin-antitoxin system</keyword>
<dbReference type="InterPro" id="IPR007337">
    <property type="entry name" value="RelB/DinJ"/>
</dbReference>
<dbReference type="PANTHER" id="PTHR38781">
    <property type="entry name" value="ANTITOXIN DINJ-RELATED"/>
    <property type="match status" value="1"/>
</dbReference>
<dbReference type="InterPro" id="IPR013321">
    <property type="entry name" value="Arc_rbn_hlx_hlx"/>
</dbReference>
<dbReference type="RefSeq" id="WP_230105450.1">
    <property type="nucleotide sequence ID" value="NZ_AP024845.1"/>
</dbReference>
<name>A0ABM8I545_9FIRM</name>
<evidence type="ECO:0000313" key="3">
    <source>
        <dbReference type="EMBL" id="BDZ78206.1"/>
    </source>
</evidence>
<evidence type="ECO:0000256" key="1">
    <source>
        <dbReference type="ARBA" id="ARBA00010562"/>
    </source>
</evidence>
<dbReference type="Gene3D" id="1.10.1220.10">
    <property type="entry name" value="Met repressor-like"/>
    <property type="match status" value="1"/>
</dbReference>
<dbReference type="PANTHER" id="PTHR38781:SF1">
    <property type="entry name" value="ANTITOXIN DINJ-RELATED"/>
    <property type="match status" value="1"/>
</dbReference>
<evidence type="ECO:0000313" key="4">
    <source>
        <dbReference type="Proteomes" id="UP001305815"/>
    </source>
</evidence>
<gene>
    <name evidence="3" type="ORF">Lac1_23890</name>
</gene>
<dbReference type="EMBL" id="AP027742">
    <property type="protein sequence ID" value="BDZ78206.1"/>
    <property type="molecule type" value="Genomic_DNA"/>
</dbReference>